<proteinExistence type="inferred from homology"/>
<evidence type="ECO:0000256" key="2">
    <source>
        <dbReference type="ARBA" id="ARBA00008463"/>
    </source>
</evidence>
<feature type="region of interest" description="Disordered" evidence="4">
    <location>
        <begin position="565"/>
        <end position="942"/>
    </location>
</feature>
<feature type="compositionally biased region" description="Basic and acidic residues" evidence="4">
    <location>
        <begin position="231"/>
        <end position="251"/>
    </location>
</feature>
<feature type="compositionally biased region" description="Polar residues" evidence="4">
    <location>
        <begin position="1174"/>
        <end position="1190"/>
    </location>
</feature>
<feature type="compositionally biased region" description="Polar residues" evidence="4">
    <location>
        <begin position="1001"/>
        <end position="1010"/>
    </location>
</feature>
<feature type="compositionally biased region" description="Basic and acidic residues" evidence="4">
    <location>
        <begin position="354"/>
        <end position="375"/>
    </location>
</feature>
<feature type="compositionally biased region" description="Basic and acidic residues" evidence="4">
    <location>
        <begin position="1325"/>
        <end position="1334"/>
    </location>
</feature>
<feature type="compositionally biased region" description="Basic and acidic residues" evidence="4">
    <location>
        <begin position="277"/>
        <end position="288"/>
    </location>
</feature>
<feature type="compositionally biased region" description="Polar residues" evidence="4">
    <location>
        <begin position="1335"/>
        <end position="1347"/>
    </location>
</feature>
<feature type="compositionally biased region" description="Basic and acidic residues" evidence="4">
    <location>
        <begin position="872"/>
        <end position="894"/>
    </location>
</feature>
<dbReference type="InterPro" id="IPR055264">
    <property type="entry name" value="BOD1/SHG1_dom"/>
</dbReference>
<dbReference type="InterPro" id="IPR043244">
    <property type="entry name" value="BOD1L1"/>
</dbReference>
<dbReference type="Proteomes" id="UP000283210">
    <property type="component" value="Chromosome 10"/>
</dbReference>
<feature type="compositionally biased region" description="Basic and acidic residues" evidence="4">
    <location>
        <begin position="1456"/>
        <end position="1483"/>
    </location>
</feature>
<gene>
    <name evidence="6" type="ORF">OJAV_G00103750</name>
</gene>
<feature type="compositionally biased region" description="Basic and acidic residues" evidence="4">
    <location>
        <begin position="1073"/>
        <end position="1087"/>
    </location>
</feature>
<feature type="region of interest" description="Disordered" evidence="4">
    <location>
        <begin position="173"/>
        <end position="377"/>
    </location>
</feature>
<feature type="compositionally biased region" description="Basic and acidic residues" evidence="4">
    <location>
        <begin position="1392"/>
        <end position="1403"/>
    </location>
</feature>
<organism evidence="6 7">
    <name type="scientific">Oryzias javanicus</name>
    <name type="common">Javanese ricefish</name>
    <name type="synonym">Aplocheilus javanicus</name>
    <dbReference type="NCBI Taxonomy" id="123683"/>
    <lineage>
        <taxon>Eukaryota</taxon>
        <taxon>Metazoa</taxon>
        <taxon>Chordata</taxon>
        <taxon>Craniata</taxon>
        <taxon>Vertebrata</taxon>
        <taxon>Euteleostomi</taxon>
        <taxon>Actinopterygii</taxon>
        <taxon>Neopterygii</taxon>
        <taxon>Teleostei</taxon>
        <taxon>Neoteleostei</taxon>
        <taxon>Acanthomorphata</taxon>
        <taxon>Ovalentaria</taxon>
        <taxon>Atherinomorphae</taxon>
        <taxon>Beloniformes</taxon>
        <taxon>Adrianichthyidae</taxon>
        <taxon>Oryziinae</taxon>
        <taxon>Oryzias</taxon>
    </lineage>
</organism>
<dbReference type="PANTHER" id="PTHR47391">
    <property type="entry name" value="BIORIENTATION OF CHROMOSOMES IN CELL DIVISION 1 LIKE 1"/>
    <property type="match status" value="1"/>
</dbReference>
<keyword evidence="7" id="KW-1185">Reference proteome</keyword>
<evidence type="ECO:0000313" key="7">
    <source>
        <dbReference type="Proteomes" id="UP000283210"/>
    </source>
</evidence>
<feature type="compositionally biased region" description="Basic and acidic residues" evidence="4">
    <location>
        <begin position="834"/>
        <end position="862"/>
    </location>
</feature>
<feature type="compositionally biased region" description="Basic and acidic residues" evidence="4">
    <location>
        <begin position="457"/>
        <end position="473"/>
    </location>
</feature>
<feature type="domain" description="BOD1/SHG1" evidence="5">
    <location>
        <begin position="15"/>
        <end position="110"/>
    </location>
</feature>
<feature type="compositionally biased region" description="Basic and acidic residues" evidence="4">
    <location>
        <begin position="1116"/>
        <end position="1130"/>
    </location>
</feature>
<feature type="compositionally biased region" description="Acidic residues" evidence="4">
    <location>
        <begin position="972"/>
        <end position="984"/>
    </location>
</feature>
<feature type="compositionally biased region" description="Acidic residues" evidence="4">
    <location>
        <begin position="1272"/>
        <end position="1282"/>
    </location>
</feature>
<feature type="compositionally biased region" description="Basic and acidic residues" evidence="4">
    <location>
        <begin position="738"/>
        <end position="819"/>
    </location>
</feature>
<feature type="region of interest" description="Disordered" evidence="4">
    <location>
        <begin position="963"/>
        <end position="1610"/>
    </location>
</feature>
<reference evidence="6 7" key="1">
    <citation type="submission" date="2018-11" db="EMBL/GenBank/DDBJ databases">
        <authorList>
            <person name="Lopez-Roques C."/>
            <person name="Donnadieu C."/>
            <person name="Bouchez O."/>
            <person name="Klopp C."/>
            <person name="Cabau C."/>
            <person name="Zahm M."/>
        </authorList>
    </citation>
    <scope>NUCLEOTIDE SEQUENCE [LARGE SCALE GENOMIC DNA]</scope>
    <source>
        <strain evidence="6">RS831</strain>
        <tissue evidence="6">Whole body</tissue>
    </source>
</reference>
<feature type="compositionally biased region" description="Acidic residues" evidence="4">
    <location>
        <begin position="1351"/>
        <end position="1378"/>
    </location>
</feature>
<evidence type="ECO:0000259" key="5">
    <source>
        <dbReference type="Pfam" id="PF05205"/>
    </source>
</evidence>
<feature type="compositionally biased region" description="Basic and acidic residues" evidence="4">
    <location>
        <begin position="296"/>
        <end position="305"/>
    </location>
</feature>
<feature type="compositionally biased region" description="Basic and acidic residues" evidence="4">
    <location>
        <begin position="1598"/>
        <end position="1610"/>
    </location>
</feature>
<evidence type="ECO:0000313" key="6">
    <source>
        <dbReference type="EMBL" id="RVE67546.1"/>
    </source>
</evidence>
<feature type="compositionally biased region" description="Acidic residues" evidence="4">
    <location>
        <begin position="330"/>
        <end position="353"/>
    </location>
</feature>
<feature type="compositionally biased region" description="Basic and acidic residues" evidence="4">
    <location>
        <begin position="576"/>
        <end position="658"/>
    </location>
</feature>
<feature type="compositionally biased region" description="Basic and acidic residues" evidence="4">
    <location>
        <begin position="1260"/>
        <end position="1271"/>
    </location>
</feature>
<accession>A0A3S2MV54</accession>
<protein>
    <recommendedName>
        <fullName evidence="5">BOD1/SHG1 domain-containing protein</fullName>
    </recommendedName>
</protein>
<dbReference type="Pfam" id="PF05205">
    <property type="entry name" value="COMPASS-Shg1"/>
    <property type="match status" value="1"/>
</dbReference>
<feature type="compositionally biased region" description="Polar residues" evidence="4">
    <location>
        <begin position="1053"/>
        <end position="1067"/>
    </location>
</feature>
<feature type="compositionally biased region" description="Basic and acidic residues" evidence="4">
    <location>
        <begin position="1499"/>
        <end position="1512"/>
    </location>
</feature>
<feature type="compositionally biased region" description="Polar residues" evidence="4">
    <location>
        <begin position="913"/>
        <end position="928"/>
    </location>
</feature>
<sequence length="1610" mass="178074">MSGLPPGDPQLVSMIVSHLKTQGLFDQFRRECLADVDTKPAYLNLKQRVDNFVSNHLSNHTWSPHLNKNQLRNNIRQLVLQSGMLEQGVDRIVAQVVDPKINHIFRPQVERVVREFLSPGSCSDEPTPPLPPADLKMDSAVIEQASSSTPAASTTSDAMSILDTISSLNQEASVRSSSATDKGHRSLASDDAALLVDENGQDVCVEDGDENQDRKPPQEPEEMIEVSTSDVKVEEMGEFTEPGREGSAEEVKVEEEGDGGLEQTKEEKPTSKTSSKPSEEKPDDEVLKSKNQAKQKAKERIKEEYSLEDSDLEGLSDITVSSVHTSDLSSFEEESDEEEQPSDSSEEGELSPDDDGKKTEKKHTDEEQGEDVKERKSCRKAYVHKPFLYSRYYSDSDDEVTVEERRRSVAKDKEERLLKRQLNRERMEEKLKQKAAQAEQQDSKKLKSADSAGLEGPKAKEARKERKVLEKKMALNRKRKLDSRKEGDVSSKKKGDTGDMSKKVEIKQSTSKTPQPKLSRNLSESAASDERHRRTSATISEEPNETKRLTEKAVTHAFILELEQGSQEALKQRSFGKFDRPSRKELHLKERKDKEQRSLSDDRVKLKQKQEKKSEQQADESQHKEGAAAKGSSEEKAEKKIKTKSEKKTPANTKDGKVGEAVVEDGTSKEAKKSKGSAEKDKEKREKDKIKEKERAKGEKSLVKSEFKQLLCPDSAGSSEDRSDLEMGPDGTKKKDKHSKEVLKKSKSHTEPKLKTESEKEKAKPDLDGQKSHKPNSETDKDPKKVKAGEKGKIPEKSKIKSKEEAKAQVTPKTDKKTPSLDVKNAGLPYVSKPEAKKDKKKDGSVKDQLKASEEAPSDKSGLKAGKKKMLKKDVTEKKDEEKVQPPEKSDKSSKVSALVSVAEEPPHIQPLLQDTESVTSAGNTQLSEPPEDHAESRLQMPRLPAEADALLALMDVCASAEARLPSHSRTEEEEATPEAELQDADMKMKEAALTLLSMDPDSTLSSSLICQDASREEEEPASPTVPPEAPAAEEEPLPVPETHLTIPEESTAALQTENGAEENTNAADEYENSERQTEAARPEPSHMDAAQENAAIPTSSNQKEPEDVEIPTRSQLDDKEPGVEERMADDASEEVTASTGQEMLDVVPKDMENVCGTGSESDQKEAEGAVTEANLTTRMETESDQNQTEMDAGDVDTQREGEKDERGAEESDLLSMEADFSERTDAVAAPELEFPQVKETSEVSISDIQEEESSSNQAAEEKASELKPSDQEDAPNEESDGHDENKTEELQPAAETEEEKDMVEVQTPPSEWLSKPIQEEENDQSEKLEKPKDSLSSSDIPVTSPTADDVTTDGDRTEDLEETQAEEEEERPEDQTEPESGAEVGPLSSGSEDHERAEKVESIETTEICQSTRKRKMSEEAEESAQESQAEKAVKELTAQGQGDSDHPVSVSCSDDVKPESGAEKKPDEGQEKLQDDHETPPKRRRGRPPKVVPVEESDPKEKKTSEKESEHVDEEEEEDSEKEDEERGNATRATTRLASRLEAERNKPSKPSTRASRQGGKEEAASGSRGTRGPAVARGGRKREASPPAARTRGGQKSEEPASKRAKR</sequence>
<evidence type="ECO:0000256" key="1">
    <source>
        <dbReference type="ARBA" id="ARBA00004286"/>
    </source>
</evidence>
<dbReference type="EMBL" id="CM012446">
    <property type="protein sequence ID" value="RVE67546.1"/>
    <property type="molecule type" value="Genomic_DNA"/>
</dbReference>
<feature type="compositionally biased region" description="Basic and acidic residues" evidence="4">
    <location>
        <begin position="402"/>
        <end position="432"/>
    </location>
</feature>
<feature type="compositionally biased region" description="Polar residues" evidence="4">
    <location>
        <begin position="507"/>
        <end position="526"/>
    </location>
</feature>
<reference evidence="6 7" key="2">
    <citation type="submission" date="2019-01" db="EMBL/GenBank/DDBJ databases">
        <title>A chromosome length genome reference of the Java medaka (oryzias javanicus).</title>
        <authorList>
            <person name="Herpin A."/>
            <person name="Takehana Y."/>
            <person name="Naruse K."/>
            <person name="Ansai S."/>
            <person name="Kawaguchi M."/>
        </authorList>
    </citation>
    <scope>NUCLEOTIDE SEQUENCE [LARGE SCALE GENOMIC DNA]</scope>
    <source>
        <strain evidence="6">RS831</strain>
        <tissue evidence="6">Whole body</tissue>
    </source>
</reference>
<feature type="compositionally biased region" description="Basic and acidic residues" evidence="4">
    <location>
        <begin position="666"/>
        <end position="707"/>
    </location>
</feature>
<feature type="compositionally biased region" description="Acidic residues" evidence="4">
    <location>
        <begin position="1513"/>
        <end position="1528"/>
    </location>
</feature>
<keyword evidence="3" id="KW-0158">Chromosome</keyword>
<dbReference type="GO" id="GO:0005694">
    <property type="term" value="C:chromosome"/>
    <property type="evidence" value="ECO:0007669"/>
    <property type="project" value="UniProtKB-SubCell"/>
</dbReference>
<dbReference type="PANTHER" id="PTHR47391:SF1">
    <property type="entry name" value="BIORIENTATION OF CHROMOSOMES IN CELL DIVISION 1 LIKE 1"/>
    <property type="match status" value="1"/>
</dbReference>
<feature type="compositionally biased region" description="Basic and acidic residues" evidence="4">
    <location>
        <begin position="483"/>
        <end position="506"/>
    </location>
</feature>
<comment type="similarity">
    <text evidence="2">Belongs to the BOD1 family.</text>
</comment>
<dbReference type="OrthoDB" id="7605699at2759"/>
<name>A0A3S2MV54_ORYJA</name>
<evidence type="ECO:0000256" key="3">
    <source>
        <dbReference type="ARBA" id="ARBA00022454"/>
    </source>
</evidence>
<feature type="region of interest" description="Disordered" evidence="4">
    <location>
        <begin position="393"/>
        <end position="550"/>
    </location>
</feature>
<evidence type="ECO:0000256" key="4">
    <source>
        <dbReference type="SAM" id="MobiDB-lite"/>
    </source>
</evidence>
<feature type="compositionally biased region" description="Basic and acidic residues" evidence="4">
    <location>
        <begin position="1197"/>
        <end position="1210"/>
    </location>
</feature>
<comment type="subcellular location">
    <subcellularLocation>
        <location evidence="1">Chromosome</location>
    </subcellularLocation>
</comment>